<evidence type="ECO:0000256" key="3">
    <source>
        <dbReference type="ARBA" id="ARBA00023125"/>
    </source>
</evidence>
<keyword evidence="5" id="KW-0539">Nucleus</keyword>
<feature type="compositionally biased region" description="Pro residues" evidence="8">
    <location>
        <begin position="492"/>
        <end position="502"/>
    </location>
</feature>
<keyword evidence="2" id="KW-0227">DNA damage</keyword>
<organism evidence="11 12">
    <name type="scientific">Cladophialophora immunda</name>
    <dbReference type="NCBI Taxonomy" id="569365"/>
    <lineage>
        <taxon>Eukaryota</taxon>
        <taxon>Fungi</taxon>
        <taxon>Dikarya</taxon>
        <taxon>Ascomycota</taxon>
        <taxon>Pezizomycotina</taxon>
        <taxon>Eurotiomycetes</taxon>
        <taxon>Chaetothyriomycetidae</taxon>
        <taxon>Chaetothyriales</taxon>
        <taxon>Herpotrichiellaceae</taxon>
        <taxon>Cladophialophora</taxon>
    </lineage>
</organism>
<keyword evidence="12" id="KW-1185">Reference proteome</keyword>
<dbReference type="GO" id="GO:0032807">
    <property type="term" value="C:DNA ligase IV complex"/>
    <property type="evidence" value="ECO:0007669"/>
    <property type="project" value="TreeGrafter"/>
</dbReference>
<evidence type="ECO:0000313" key="12">
    <source>
        <dbReference type="Proteomes" id="UP000054466"/>
    </source>
</evidence>
<dbReference type="RefSeq" id="XP_016255092.1">
    <property type="nucleotide sequence ID" value="XM_016388164.1"/>
</dbReference>
<gene>
    <name evidence="11" type="ORF">PV07_01623</name>
</gene>
<feature type="compositionally biased region" description="Basic and acidic residues" evidence="8">
    <location>
        <begin position="620"/>
        <end position="644"/>
    </location>
</feature>
<feature type="compositionally biased region" description="Basic and acidic residues" evidence="8">
    <location>
        <begin position="309"/>
        <end position="320"/>
    </location>
</feature>
<feature type="compositionally biased region" description="Low complexity" evidence="8">
    <location>
        <begin position="438"/>
        <end position="467"/>
    </location>
</feature>
<dbReference type="CDD" id="cd22285">
    <property type="entry name" value="HD_XLF_N"/>
    <property type="match status" value="1"/>
</dbReference>
<feature type="compositionally biased region" description="Acidic residues" evidence="8">
    <location>
        <begin position="472"/>
        <end position="483"/>
    </location>
</feature>
<feature type="compositionally biased region" description="Basic and acidic residues" evidence="8">
    <location>
        <begin position="561"/>
        <end position="577"/>
    </location>
</feature>
<dbReference type="Pfam" id="PF09302">
    <property type="entry name" value="XLF"/>
    <property type="match status" value="1"/>
</dbReference>
<dbReference type="InterPro" id="IPR015381">
    <property type="entry name" value="XLF-like_N"/>
</dbReference>
<feature type="compositionally biased region" description="Low complexity" evidence="8">
    <location>
        <begin position="523"/>
        <end position="536"/>
    </location>
</feature>
<dbReference type="Gene3D" id="2.170.210.10">
    <property type="entry name" value="DNA double-strand break repair and VJ recombination XRCC4, N-terminal"/>
    <property type="match status" value="1"/>
</dbReference>
<feature type="compositionally biased region" description="Basic residues" evidence="8">
    <location>
        <begin position="550"/>
        <end position="560"/>
    </location>
</feature>
<dbReference type="PANTHER" id="PTHR32235">
    <property type="entry name" value="NON-HOMOLOGOUS END-JOINING FACTOR 1"/>
    <property type="match status" value="1"/>
</dbReference>
<evidence type="ECO:0000256" key="4">
    <source>
        <dbReference type="ARBA" id="ARBA00023204"/>
    </source>
</evidence>
<comment type="similarity">
    <text evidence="6">Belongs to the XRCC4-XLF family. XLF subfamily.</text>
</comment>
<dbReference type="Pfam" id="PF21928">
    <property type="entry name" value="XLF_CC"/>
    <property type="match status" value="1"/>
</dbReference>
<evidence type="ECO:0000259" key="9">
    <source>
        <dbReference type="Pfam" id="PF09302"/>
    </source>
</evidence>
<feature type="domain" description="XLF-like coiled-coil region" evidence="10">
    <location>
        <begin position="129"/>
        <end position="180"/>
    </location>
</feature>
<feature type="compositionally biased region" description="Acidic residues" evidence="8">
    <location>
        <begin position="321"/>
        <end position="330"/>
    </location>
</feature>
<dbReference type="HOGENOM" id="CLU_423910_0_0_1"/>
<dbReference type="EMBL" id="KN847040">
    <property type="protein sequence ID" value="KIW34876.1"/>
    <property type="molecule type" value="Genomic_DNA"/>
</dbReference>
<dbReference type="InterPro" id="IPR052287">
    <property type="entry name" value="NHEJ_factor"/>
</dbReference>
<dbReference type="GO" id="GO:0045027">
    <property type="term" value="F:DNA end binding"/>
    <property type="evidence" value="ECO:0007669"/>
    <property type="project" value="TreeGrafter"/>
</dbReference>
<feature type="compositionally biased region" description="Polar residues" evidence="8">
    <location>
        <begin position="263"/>
        <end position="281"/>
    </location>
</feature>
<dbReference type="PANTHER" id="PTHR32235:SF1">
    <property type="entry name" value="NON-HOMOLOGOUS END-JOINING FACTOR 1"/>
    <property type="match status" value="1"/>
</dbReference>
<dbReference type="OrthoDB" id="2155935at2759"/>
<dbReference type="VEuPathDB" id="FungiDB:PV07_01623"/>
<comment type="subcellular location">
    <subcellularLocation>
        <location evidence="1">Nucleus</location>
    </subcellularLocation>
</comment>
<evidence type="ECO:0000256" key="5">
    <source>
        <dbReference type="ARBA" id="ARBA00023242"/>
    </source>
</evidence>
<dbReference type="GO" id="GO:0006303">
    <property type="term" value="P:double-strand break repair via nonhomologous end joining"/>
    <property type="evidence" value="ECO:0007669"/>
    <property type="project" value="TreeGrafter"/>
</dbReference>
<evidence type="ECO:0000256" key="2">
    <source>
        <dbReference type="ARBA" id="ARBA00022763"/>
    </source>
</evidence>
<proteinExistence type="inferred from homology"/>
<name>A0A0D2A3J9_9EURO</name>
<keyword evidence="3" id="KW-0238">DNA-binding</keyword>
<dbReference type="STRING" id="569365.A0A0D2A3J9"/>
<reference evidence="11 12" key="1">
    <citation type="submission" date="2015-01" db="EMBL/GenBank/DDBJ databases">
        <title>The Genome Sequence of Cladophialophora immunda CBS83496.</title>
        <authorList>
            <consortium name="The Broad Institute Genomics Platform"/>
            <person name="Cuomo C."/>
            <person name="de Hoog S."/>
            <person name="Gorbushina A."/>
            <person name="Stielow B."/>
            <person name="Teixiera M."/>
            <person name="Abouelleil A."/>
            <person name="Chapman S.B."/>
            <person name="Priest M."/>
            <person name="Young S.K."/>
            <person name="Wortman J."/>
            <person name="Nusbaum C."/>
            <person name="Birren B."/>
        </authorList>
    </citation>
    <scope>NUCLEOTIDE SEQUENCE [LARGE SCALE GENOMIC DNA]</scope>
    <source>
        <strain evidence="11 12">CBS 83496</strain>
    </source>
</reference>
<evidence type="ECO:0000256" key="1">
    <source>
        <dbReference type="ARBA" id="ARBA00004123"/>
    </source>
</evidence>
<dbReference type="GeneID" id="27340817"/>
<dbReference type="AlphaFoldDB" id="A0A0D2A3J9"/>
<evidence type="ECO:0000259" key="10">
    <source>
        <dbReference type="Pfam" id="PF21928"/>
    </source>
</evidence>
<dbReference type="InterPro" id="IPR053829">
    <property type="entry name" value="XLF-like_CC"/>
</dbReference>
<dbReference type="InterPro" id="IPR038051">
    <property type="entry name" value="XRCC4-like_N_sf"/>
</dbReference>
<feature type="region of interest" description="Disordered" evidence="8">
    <location>
        <begin position="257"/>
        <end position="658"/>
    </location>
</feature>
<feature type="domain" description="XLF-like N-terminal" evidence="9">
    <location>
        <begin position="9"/>
        <end position="125"/>
    </location>
</feature>
<protein>
    <recommendedName>
        <fullName evidence="7">Non-homologous end-joining factor 1</fullName>
    </recommendedName>
</protein>
<sequence length="658" mass="71655">MPDSASEGWQELQTTSRRQCPKLFYSVSTKEQSLTLLLTDLISIWECSLDRYDILAAAARQQTSIDPSVSTDQFEVLLSKIRKSLGEGENSVIRDGRGNSQTLLLRTRIDLPRPLRPLEWAFTLDPQRASELAERILRPSLHEVFVSQNKINSLLGIIKDKDHIISRLLDRVGNSAVDLSLVFPGITGFASRKGGHVSAADANKHVPGMASFDEKVWTRQFANDDGYEGADRTGLSNLVRGCEKCFAHSKAEHENWVKDLPSTDKSSQIDTSNKRIGSPSTKVPRKKPDSDSESTGDEFERQATPPHLKSKDTPKATHETTEDEETEDDEPAPKRTQPSTIGGLGRRNATKAFGASKRSPDQVVVSKTKSPPRRRASTASTETETASEDDDAAGAGKEPRPPIAPRNKSSHSTQKSKLGALKPRKVSPSSSPSPPPSKSRLSTSSAGSASDQELPSRNSRVAAARASKTPEQEEEEDGEETDDLNGKSSTPSPSPPPPPPQAKPSTPAHERRRLGRLGGKKQATPSTSASASPPETSKGEKMIPETQSPAKRRLGRLGGLRKRERETTTSPQARDKPPGPVNEDDSHATTTPSPSPSPSAASPSSRQRQRRSPPPSTRTKPAEEPKKEETAEEAASRRRMELKRTIAAQDGGKKKRRF</sequence>
<evidence type="ECO:0000313" key="11">
    <source>
        <dbReference type="EMBL" id="KIW34876.1"/>
    </source>
</evidence>
<dbReference type="Proteomes" id="UP000054466">
    <property type="component" value="Unassembled WGS sequence"/>
</dbReference>
<accession>A0A0D2A3J9</accession>
<evidence type="ECO:0000256" key="6">
    <source>
        <dbReference type="ARBA" id="ARBA00025747"/>
    </source>
</evidence>
<keyword evidence="4" id="KW-0234">DNA repair</keyword>
<feature type="compositionally biased region" description="Basic residues" evidence="8">
    <location>
        <begin position="510"/>
        <end position="519"/>
    </location>
</feature>
<evidence type="ECO:0000256" key="8">
    <source>
        <dbReference type="SAM" id="MobiDB-lite"/>
    </source>
</evidence>
<evidence type="ECO:0000256" key="7">
    <source>
        <dbReference type="ARBA" id="ARBA00044529"/>
    </source>
</evidence>